<dbReference type="Proteomes" id="UP001138802">
    <property type="component" value="Unassembled WGS sequence"/>
</dbReference>
<protein>
    <recommendedName>
        <fullName evidence="4">Carboxymuconolactone decarboxylase family protein</fullName>
    </recommendedName>
</protein>
<keyword evidence="1" id="KW-0732">Signal</keyword>
<feature type="chain" id="PRO_5040899525" description="Carboxymuconolactone decarboxylase family protein" evidence="1">
    <location>
        <begin position="27"/>
        <end position="118"/>
    </location>
</feature>
<evidence type="ECO:0000313" key="2">
    <source>
        <dbReference type="EMBL" id="MBK1645823.1"/>
    </source>
</evidence>
<dbReference type="AlphaFoldDB" id="A0A9X0WJR2"/>
<evidence type="ECO:0000256" key="1">
    <source>
        <dbReference type="SAM" id="SignalP"/>
    </source>
</evidence>
<sequence>MAERKLMKSKLLILLAALVVSPPVLSDTTPLALDRERDAVQERTFATAAGQAWFEQQRRIAAELEAEHLLATLHQGGLSNDELERIAAAFADPNLTDLLATSAYYQAVFEGRVEIHPN</sequence>
<feature type="signal peptide" evidence="1">
    <location>
        <begin position="1"/>
        <end position="26"/>
    </location>
</feature>
<accession>A0A9X0WJR2</accession>
<reference evidence="2 3" key="1">
    <citation type="journal article" date="2020" name="Microorganisms">
        <title>Osmotic Adaptation and Compatible Solute Biosynthesis of Phototrophic Bacteria as Revealed from Genome Analyses.</title>
        <authorList>
            <person name="Imhoff J.F."/>
            <person name="Rahn T."/>
            <person name="Kunzel S."/>
            <person name="Keller A."/>
            <person name="Neulinger S.C."/>
        </authorList>
    </citation>
    <scope>NUCLEOTIDE SEQUENCE [LARGE SCALE GENOMIC DNA]</scope>
    <source>
        <strain evidence="2 3">DSM 21303</strain>
    </source>
</reference>
<evidence type="ECO:0000313" key="3">
    <source>
        <dbReference type="Proteomes" id="UP001138802"/>
    </source>
</evidence>
<comment type="caution">
    <text evidence="2">The sequence shown here is derived from an EMBL/GenBank/DDBJ whole genome shotgun (WGS) entry which is preliminary data.</text>
</comment>
<organism evidence="2 3">
    <name type="scientific">Thiocapsa imhoffii</name>
    <dbReference type="NCBI Taxonomy" id="382777"/>
    <lineage>
        <taxon>Bacteria</taxon>
        <taxon>Pseudomonadati</taxon>
        <taxon>Pseudomonadota</taxon>
        <taxon>Gammaproteobacteria</taxon>
        <taxon>Chromatiales</taxon>
        <taxon>Chromatiaceae</taxon>
        <taxon>Thiocapsa</taxon>
    </lineage>
</organism>
<name>A0A9X0WJR2_9GAMM</name>
<evidence type="ECO:0008006" key="4">
    <source>
        <dbReference type="Google" id="ProtNLM"/>
    </source>
</evidence>
<proteinExistence type="predicted"/>
<keyword evidence="3" id="KW-1185">Reference proteome</keyword>
<dbReference type="EMBL" id="NRSD01000016">
    <property type="protein sequence ID" value="MBK1645823.1"/>
    <property type="molecule type" value="Genomic_DNA"/>
</dbReference>
<gene>
    <name evidence="2" type="ORF">CKO25_14400</name>
</gene>